<proteinExistence type="predicted"/>
<reference evidence="2 3" key="1">
    <citation type="submission" date="2017-03" db="EMBL/GenBank/DDBJ databases">
        <title>Complete genome sequence of Paenibacillus Kribbensis producing bioflocculants.</title>
        <authorList>
            <person name="Lee H.-G."/>
            <person name="Oh H.-M."/>
        </authorList>
    </citation>
    <scope>NUCLEOTIDE SEQUENCE [LARGE SCALE GENOMIC DNA]</scope>
    <source>
        <strain evidence="2 3">AM49</strain>
    </source>
</reference>
<dbReference type="RefSeq" id="WP_094153553.1">
    <property type="nucleotide sequence ID" value="NZ_CP020028.1"/>
</dbReference>
<dbReference type="STRING" id="172713.GCA_001705305_02777"/>
<dbReference type="KEGG" id="pkb:B4V02_01760"/>
<dbReference type="AlphaFoldDB" id="A0A222WGM5"/>
<evidence type="ECO:0000256" key="1">
    <source>
        <dbReference type="SAM" id="SignalP"/>
    </source>
</evidence>
<feature type="signal peptide" evidence="1">
    <location>
        <begin position="1"/>
        <end position="27"/>
    </location>
</feature>
<evidence type="ECO:0000313" key="3">
    <source>
        <dbReference type="Proteomes" id="UP000214666"/>
    </source>
</evidence>
<organism evidence="2 3">
    <name type="scientific">Paenibacillus kribbensis</name>
    <dbReference type="NCBI Taxonomy" id="172713"/>
    <lineage>
        <taxon>Bacteria</taxon>
        <taxon>Bacillati</taxon>
        <taxon>Bacillota</taxon>
        <taxon>Bacilli</taxon>
        <taxon>Bacillales</taxon>
        <taxon>Paenibacillaceae</taxon>
        <taxon>Paenibacillus</taxon>
    </lineage>
</organism>
<keyword evidence="3" id="KW-1185">Reference proteome</keyword>
<keyword evidence="1" id="KW-0732">Signal</keyword>
<sequence length="227" mass="24846">MKPFKVMTKTAILAAMTALLLPYGALASASEAPNPLSSSIQAEIGNWEKTDEITSTHGQVYKYTGSSSNVGEDVYYYYVNYDNLTQEKGKKDIVSPQSWGIGPIVKTNENKGYWVDTNNALRVSTYYGPGDAKLTVSSSITAQVEGSISGSAEAIEASMGFSLSQGFSLSDEYSVKVPKGERWVISAFPRYEKHRLGVYDPYPWGDSFLGYVMVSKPVGVAFRVDKH</sequence>
<feature type="chain" id="PRO_5013008012" evidence="1">
    <location>
        <begin position="28"/>
        <end position="227"/>
    </location>
</feature>
<evidence type="ECO:0000313" key="2">
    <source>
        <dbReference type="EMBL" id="ASR45520.1"/>
    </source>
</evidence>
<dbReference type="EMBL" id="CP020028">
    <property type="protein sequence ID" value="ASR45520.1"/>
    <property type="molecule type" value="Genomic_DNA"/>
</dbReference>
<accession>A0A222WGM5</accession>
<gene>
    <name evidence="2" type="ORF">B4V02_01760</name>
</gene>
<name>A0A222WGM5_9BACL</name>
<protein>
    <submittedName>
        <fullName evidence="2">Uncharacterized protein</fullName>
    </submittedName>
</protein>
<dbReference type="Proteomes" id="UP000214666">
    <property type="component" value="Chromosome"/>
</dbReference>